<evidence type="ECO:0000256" key="1">
    <source>
        <dbReference type="ARBA" id="ARBA00006484"/>
    </source>
</evidence>
<dbReference type="PANTHER" id="PTHR43490">
    <property type="entry name" value="(+)-NEOMENTHOL DEHYDROGENASE"/>
    <property type="match status" value="1"/>
</dbReference>
<accession>A0A059CI15</accession>
<dbReference type="OrthoDB" id="1933717at2759"/>
<evidence type="ECO:0000256" key="4">
    <source>
        <dbReference type="RuleBase" id="RU000363"/>
    </source>
</evidence>
<dbReference type="InterPro" id="IPR002347">
    <property type="entry name" value="SDR_fam"/>
</dbReference>
<dbReference type="PANTHER" id="PTHR43490:SF131">
    <property type="entry name" value="SALUTARIDINE REDUCTASE-LIKE ISOFORM X2"/>
    <property type="match status" value="1"/>
</dbReference>
<dbReference type="GO" id="GO:0016491">
    <property type="term" value="F:oxidoreductase activity"/>
    <property type="evidence" value="ECO:0007669"/>
    <property type="project" value="UniProtKB-KW"/>
</dbReference>
<dbReference type="EMBL" id="KK198756">
    <property type="protein sequence ID" value="KCW77565.1"/>
    <property type="molecule type" value="Genomic_DNA"/>
</dbReference>
<evidence type="ECO:0000256" key="2">
    <source>
        <dbReference type="ARBA" id="ARBA00022857"/>
    </source>
</evidence>
<dbReference type="OMA" id="YIQDHID"/>
<keyword evidence="2" id="KW-0521">NADP</keyword>
<dbReference type="eggNOG" id="KOG1208">
    <property type="taxonomic scope" value="Eukaryota"/>
</dbReference>
<dbReference type="Pfam" id="PF00106">
    <property type="entry name" value="adh_short"/>
    <property type="match status" value="1"/>
</dbReference>
<dbReference type="PRINTS" id="PR00081">
    <property type="entry name" value="GDHRDH"/>
</dbReference>
<dbReference type="STRING" id="71139.A0A059CI15"/>
<evidence type="ECO:0000313" key="5">
    <source>
        <dbReference type="EMBL" id="KCW77565.1"/>
    </source>
</evidence>
<dbReference type="KEGG" id="egr:104441776"/>
<name>A0A059CI15_EUCGR</name>
<dbReference type="SUPFAM" id="SSF51735">
    <property type="entry name" value="NAD(P)-binding Rossmann-fold domains"/>
    <property type="match status" value="1"/>
</dbReference>
<dbReference type="Gramene" id="KCW77565">
    <property type="protein sequence ID" value="KCW77565"/>
    <property type="gene ID" value="EUGRSUZ_D01878"/>
</dbReference>
<protein>
    <submittedName>
        <fullName evidence="5">Uncharacterized protein</fullName>
    </submittedName>
</protein>
<dbReference type="Gene3D" id="3.40.50.720">
    <property type="entry name" value="NAD(P)-binding Rossmann-like Domain"/>
    <property type="match status" value="1"/>
</dbReference>
<dbReference type="InterPro" id="IPR036291">
    <property type="entry name" value="NAD(P)-bd_dom_sf"/>
</dbReference>
<gene>
    <name evidence="5" type="ORF">EUGRSUZ_D01878</name>
</gene>
<comment type="similarity">
    <text evidence="1 4">Belongs to the short-chain dehydrogenases/reductases (SDR) family.</text>
</comment>
<sequence length="292" mass="31735">MDRIAVVTGANKGIGFEISKQLASNGVFVVLTARDVTRGNEAIEKLTSIGISNVVFYPLDVVNGTSINSLAEFVKAQFGKLDILVNNAGITGATGMKKDMVMNANDLKGPQAKLMKEFIEETYESAEKCLRTNYYGIKQVTAALLPLLQQSNSAKVVNVSSDLGQLQYIPSENIKKELNDIDSLTEEKVDGLVERFLKDMKEDKLETGGWPIVLSSYLVSKATLNAYTRVLAKKYRGIAINAVNPGFVKTDLNRNTGFLPVEEGARGPVTVALLPKDGPSGTFFDRTVVSTF</sequence>
<dbReference type="InParanoid" id="A0A059CI15"/>
<proteinExistence type="inferred from homology"/>
<keyword evidence="3" id="KW-0560">Oxidoreductase</keyword>
<dbReference type="PRINTS" id="PR00080">
    <property type="entry name" value="SDRFAMILY"/>
</dbReference>
<organism evidence="5">
    <name type="scientific">Eucalyptus grandis</name>
    <name type="common">Flooded gum</name>
    <dbReference type="NCBI Taxonomy" id="71139"/>
    <lineage>
        <taxon>Eukaryota</taxon>
        <taxon>Viridiplantae</taxon>
        <taxon>Streptophyta</taxon>
        <taxon>Embryophyta</taxon>
        <taxon>Tracheophyta</taxon>
        <taxon>Spermatophyta</taxon>
        <taxon>Magnoliopsida</taxon>
        <taxon>eudicotyledons</taxon>
        <taxon>Gunneridae</taxon>
        <taxon>Pentapetalae</taxon>
        <taxon>rosids</taxon>
        <taxon>malvids</taxon>
        <taxon>Myrtales</taxon>
        <taxon>Myrtaceae</taxon>
        <taxon>Myrtoideae</taxon>
        <taxon>Eucalypteae</taxon>
        <taxon>Eucalyptus</taxon>
    </lineage>
</organism>
<reference evidence="5" key="1">
    <citation type="submission" date="2013-07" db="EMBL/GenBank/DDBJ databases">
        <title>The genome of Eucalyptus grandis.</title>
        <authorList>
            <person name="Schmutz J."/>
            <person name="Hayes R."/>
            <person name="Myburg A."/>
            <person name="Tuskan G."/>
            <person name="Grattapaglia D."/>
            <person name="Rokhsar D.S."/>
        </authorList>
    </citation>
    <scope>NUCLEOTIDE SEQUENCE</scope>
    <source>
        <tissue evidence="5">Leaf extractions</tissue>
    </source>
</reference>
<dbReference type="AlphaFoldDB" id="A0A059CI15"/>
<evidence type="ECO:0000256" key="3">
    <source>
        <dbReference type="ARBA" id="ARBA00023002"/>
    </source>
</evidence>